<organism evidence="2 3">
    <name type="scientific">Rotaria magnacalcarata</name>
    <dbReference type="NCBI Taxonomy" id="392030"/>
    <lineage>
        <taxon>Eukaryota</taxon>
        <taxon>Metazoa</taxon>
        <taxon>Spiralia</taxon>
        <taxon>Gnathifera</taxon>
        <taxon>Rotifera</taxon>
        <taxon>Eurotatoria</taxon>
        <taxon>Bdelloidea</taxon>
        <taxon>Philodinida</taxon>
        <taxon>Philodinidae</taxon>
        <taxon>Rotaria</taxon>
    </lineage>
</organism>
<comment type="caution">
    <text evidence="2">The sequence shown here is derived from an EMBL/GenBank/DDBJ whole genome shotgun (WGS) entry which is preliminary data.</text>
</comment>
<dbReference type="Proteomes" id="UP000663866">
    <property type="component" value="Unassembled WGS sequence"/>
</dbReference>
<dbReference type="Proteomes" id="UP000663842">
    <property type="component" value="Unassembled WGS sequence"/>
</dbReference>
<proteinExistence type="predicted"/>
<accession>A0A819UWI6</accession>
<gene>
    <name evidence="2" type="ORF">OVN521_LOCUS20952</name>
    <name evidence="1" type="ORF">UXM345_LOCUS19160</name>
</gene>
<evidence type="ECO:0000313" key="3">
    <source>
        <dbReference type="Proteomes" id="UP000663866"/>
    </source>
</evidence>
<dbReference type="AlphaFoldDB" id="A0A819UWI6"/>
<keyword evidence="3" id="KW-1185">Reference proteome</keyword>
<reference evidence="2" key="1">
    <citation type="submission" date="2021-02" db="EMBL/GenBank/DDBJ databases">
        <authorList>
            <person name="Nowell W R."/>
        </authorList>
    </citation>
    <scope>NUCLEOTIDE SEQUENCE</scope>
</reference>
<dbReference type="EMBL" id="CAJOBF010002680">
    <property type="protein sequence ID" value="CAF4050003.1"/>
    <property type="molecule type" value="Genomic_DNA"/>
</dbReference>
<sequence length="102" mass="11885">MNHESSPTDPNQTINKEISATINNITKEDSPDFNPWLLLLIKDEEQEETDEIETNIHMSTKLFSNNHLTSSYDKNETSCINLWQGESRTEIVVHDQLRELKR</sequence>
<dbReference type="EMBL" id="CAJOBG010004249">
    <property type="protein sequence ID" value="CAF4102275.1"/>
    <property type="molecule type" value="Genomic_DNA"/>
</dbReference>
<name>A0A819UWI6_9BILA</name>
<protein>
    <submittedName>
        <fullName evidence="2">Uncharacterized protein</fullName>
    </submittedName>
</protein>
<evidence type="ECO:0000313" key="2">
    <source>
        <dbReference type="EMBL" id="CAF4102275.1"/>
    </source>
</evidence>
<evidence type="ECO:0000313" key="1">
    <source>
        <dbReference type="EMBL" id="CAF4050003.1"/>
    </source>
</evidence>